<proteinExistence type="predicted"/>
<sequence>MIPRFNASMVLPPYTGSDPTTPATMSPYRATMHEFSLQFATSAARAAILGGLLDYREALRHVGIVNAFQWLDGSFVEDVEQSRGRAPADVDLVTFGELPRFADPAGFGAWWATHNGLFDQRQTKQRYSCDAYFVDMKKRADLLVDDTRYWFGLFSHQRATALWKGMVQVPLVSDDDQARDLLQNLVFDPQGDGDA</sequence>
<reference evidence="1" key="1">
    <citation type="submission" date="2024-01" db="EMBL/GenBank/DDBJ databases">
        <title>The diversity of rhizobia nodulating Mimosa spp. in eleven states of Brazil covering several biomes is determined by host plant, location, and edaphic factors.</title>
        <authorList>
            <person name="Rouws L."/>
            <person name="Barauna A."/>
            <person name="Beukes C."/>
            <person name="De Faria S.M."/>
            <person name="Gross E."/>
            <person name="Dos Reis Junior F.B."/>
            <person name="Simon M."/>
            <person name="Maluk M."/>
            <person name="Odee D.W."/>
            <person name="Kenicer G."/>
            <person name="Young J.P.W."/>
            <person name="Reis V.M."/>
            <person name="Zilli J."/>
            <person name="James E.K."/>
        </authorList>
    </citation>
    <scope>NUCLEOTIDE SEQUENCE</scope>
    <source>
        <strain evidence="1">JPY452</strain>
    </source>
</reference>
<protein>
    <submittedName>
        <fullName evidence="1">Uncharacterized protein</fullName>
    </submittedName>
</protein>
<comment type="caution">
    <text evidence="1">The sequence shown here is derived from an EMBL/GenBank/DDBJ whole genome shotgun (WGS) entry which is preliminary data.</text>
</comment>
<gene>
    <name evidence="1" type="ORF">VSR83_38845</name>
</gene>
<dbReference type="Proteomes" id="UP001392318">
    <property type="component" value="Unassembled WGS sequence"/>
</dbReference>
<evidence type="ECO:0000313" key="2">
    <source>
        <dbReference type="Proteomes" id="UP001392318"/>
    </source>
</evidence>
<dbReference type="EMBL" id="JAYMRU010000050">
    <property type="protein sequence ID" value="MEM5405887.1"/>
    <property type="molecule type" value="Genomic_DNA"/>
</dbReference>
<keyword evidence="2" id="KW-1185">Reference proteome</keyword>
<evidence type="ECO:0000313" key="1">
    <source>
        <dbReference type="EMBL" id="MEM5405887.1"/>
    </source>
</evidence>
<accession>A0ACC6RW94</accession>
<name>A0ACC6RW94_9BURK</name>
<organism evidence="1 2">
    <name type="scientific">Paraburkholderia unamae</name>
    <dbReference type="NCBI Taxonomy" id="219649"/>
    <lineage>
        <taxon>Bacteria</taxon>
        <taxon>Pseudomonadati</taxon>
        <taxon>Pseudomonadota</taxon>
        <taxon>Betaproteobacteria</taxon>
        <taxon>Burkholderiales</taxon>
        <taxon>Burkholderiaceae</taxon>
        <taxon>Paraburkholderia</taxon>
    </lineage>
</organism>